<accession>A0A497XW46</accession>
<dbReference type="Proteomes" id="UP000267841">
    <property type="component" value="Unassembled WGS sequence"/>
</dbReference>
<proteinExistence type="predicted"/>
<keyword evidence="1" id="KW-0812">Transmembrane</keyword>
<feature type="transmembrane region" description="Helical" evidence="1">
    <location>
        <begin position="55"/>
        <end position="73"/>
    </location>
</feature>
<name>A0A497XW46_9AQUI</name>
<gene>
    <name evidence="2" type="ORF">BCF55_1684</name>
</gene>
<protein>
    <submittedName>
        <fullName evidence="2">Uncharacterized protein</fullName>
    </submittedName>
</protein>
<dbReference type="EMBL" id="RCCJ01000001">
    <property type="protein sequence ID" value="RLJ71382.1"/>
    <property type="molecule type" value="Genomic_DNA"/>
</dbReference>
<keyword evidence="3" id="KW-1185">Reference proteome</keyword>
<sequence>MKECRLEGVGRKGNLLLSWGLFLVPFLVFLYIFMPSIAMGYVFNRIVHFSGNGALPMNLLVFLLGFILFFKVYDSFLKHYYGEDSFSLINLFFRGAMSSFSTLELQEDRAIQRFDNRTVQVNLRKGELLWIMAIVPLIVLRDREGNVIPFLTLSFGRGGKRRFLECLSLATGIDEEQLNFRYFRDFLFRGMKYSKSIDLSRKFY</sequence>
<feature type="transmembrane region" description="Helical" evidence="1">
    <location>
        <begin position="21"/>
        <end position="43"/>
    </location>
</feature>
<dbReference type="AlphaFoldDB" id="A0A497XW46"/>
<keyword evidence="1" id="KW-0472">Membrane</keyword>
<evidence type="ECO:0000256" key="1">
    <source>
        <dbReference type="SAM" id="Phobius"/>
    </source>
</evidence>
<organism evidence="2 3">
    <name type="scientific">Hydrogenivirga caldilitoris</name>
    <dbReference type="NCBI Taxonomy" id="246264"/>
    <lineage>
        <taxon>Bacteria</taxon>
        <taxon>Pseudomonadati</taxon>
        <taxon>Aquificota</taxon>
        <taxon>Aquificia</taxon>
        <taxon>Aquificales</taxon>
        <taxon>Aquificaceae</taxon>
        <taxon>Hydrogenivirga</taxon>
    </lineage>
</organism>
<evidence type="ECO:0000313" key="2">
    <source>
        <dbReference type="EMBL" id="RLJ71382.1"/>
    </source>
</evidence>
<reference evidence="2 3" key="1">
    <citation type="submission" date="2018-10" db="EMBL/GenBank/DDBJ databases">
        <title>Genomic Encyclopedia of Archaeal and Bacterial Type Strains, Phase II (KMG-II): from individual species to whole genera.</title>
        <authorList>
            <person name="Goeker M."/>
        </authorList>
    </citation>
    <scope>NUCLEOTIDE SEQUENCE [LARGE SCALE GENOMIC DNA]</scope>
    <source>
        <strain evidence="2 3">DSM 16510</strain>
    </source>
</reference>
<keyword evidence="1" id="KW-1133">Transmembrane helix</keyword>
<dbReference type="RefSeq" id="WP_121012717.1">
    <property type="nucleotide sequence ID" value="NZ_RCCJ01000001.1"/>
</dbReference>
<comment type="caution">
    <text evidence="2">The sequence shown here is derived from an EMBL/GenBank/DDBJ whole genome shotgun (WGS) entry which is preliminary data.</text>
</comment>
<evidence type="ECO:0000313" key="3">
    <source>
        <dbReference type="Proteomes" id="UP000267841"/>
    </source>
</evidence>